<gene>
    <name evidence="9" type="ORF">BN12_2260006</name>
</gene>
<evidence type="ECO:0000313" key="10">
    <source>
        <dbReference type="Proteomes" id="UP000035721"/>
    </source>
</evidence>
<dbReference type="NCBIfam" id="NF006916">
    <property type="entry name" value="PRK09407.1"/>
    <property type="match status" value="1"/>
</dbReference>
<dbReference type="FunFam" id="3.40.605.10:FF:000010">
    <property type="entry name" value="N-succinylglutamate 5-semialdehyde dehydrogenase"/>
    <property type="match status" value="1"/>
</dbReference>
<dbReference type="OrthoDB" id="3954161at2"/>
<dbReference type="RefSeq" id="WP_048554749.1">
    <property type="nucleotide sequence ID" value="NZ_HF570958.1"/>
</dbReference>
<evidence type="ECO:0000313" key="9">
    <source>
        <dbReference type="EMBL" id="CCH77810.1"/>
    </source>
</evidence>
<protein>
    <recommendedName>
        <fullName evidence="4">succinate-semialdehyde dehydrogenase (NADP(+))</fullName>
        <ecNumber evidence="4">1.2.1.79</ecNumber>
    </recommendedName>
</protein>
<organism evidence="9 10">
    <name type="scientific">Nostocoides japonicum T1-X7</name>
    <dbReference type="NCBI Taxonomy" id="1194083"/>
    <lineage>
        <taxon>Bacteria</taxon>
        <taxon>Bacillati</taxon>
        <taxon>Actinomycetota</taxon>
        <taxon>Actinomycetes</taxon>
        <taxon>Micrococcales</taxon>
        <taxon>Intrasporangiaceae</taxon>
        <taxon>Nostocoides</taxon>
    </lineage>
</organism>
<dbReference type="EC" id="1.2.1.79" evidence="4"/>
<dbReference type="InterPro" id="IPR016163">
    <property type="entry name" value="Ald_DH_C"/>
</dbReference>
<keyword evidence="2" id="KW-0521">NADP</keyword>
<feature type="active site" evidence="6">
    <location>
        <position position="266"/>
    </location>
</feature>
<dbReference type="SUPFAM" id="SSF53720">
    <property type="entry name" value="ALDH-like"/>
    <property type="match status" value="1"/>
</dbReference>
<reference evidence="9 10" key="1">
    <citation type="journal article" date="2013" name="ISME J.">
        <title>A metabolic model for members of the genus Tetrasphaera involved in enhanced biological phosphorus removal.</title>
        <authorList>
            <person name="Kristiansen R."/>
            <person name="Nguyen H.T.T."/>
            <person name="Saunders A.M."/>
            <person name="Nielsen J.L."/>
            <person name="Wimmer R."/>
            <person name="Le V.Q."/>
            <person name="McIlroy S.J."/>
            <person name="Petrovski S."/>
            <person name="Seviour R.J."/>
            <person name="Calteau A."/>
            <person name="Nielsen K.L."/>
            <person name="Nielsen P.H."/>
        </authorList>
    </citation>
    <scope>NUCLEOTIDE SEQUENCE [LARGE SCALE GENOMIC DNA]</scope>
    <source>
        <strain evidence="9 10">T1-X7</strain>
    </source>
</reference>
<dbReference type="STRING" id="1194083.BN12_2260006"/>
<accession>A0A077M0S2</accession>
<comment type="catalytic activity">
    <reaction evidence="5">
        <text>succinate semialdehyde + NADP(+) + H2O = succinate + NADPH + 2 H(+)</text>
        <dbReference type="Rhea" id="RHEA:13213"/>
        <dbReference type="ChEBI" id="CHEBI:15377"/>
        <dbReference type="ChEBI" id="CHEBI:15378"/>
        <dbReference type="ChEBI" id="CHEBI:30031"/>
        <dbReference type="ChEBI" id="CHEBI:57706"/>
        <dbReference type="ChEBI" id="CHEBI:57783"/>
        <dbReference type="ChEBI" id="CHEBI:58349"/>
        <dbReference type="EC" id="1.2.1.79"/>
    </reaction>
</comment>
<evidence type="ECO:0000256" key="6">
    <source>
        <dbReference type="PROSITE-ProRule" id="PRU10007"/>
    </source>
</evidence>
<comment type="caution">
    <text evidence="9">The sequence shown here is derived from an EMBL/GenBank/DDBJ whole genome shotgun (WGS) entry which is preliminary data.</text>
</comment>
<proteinExistence type="inferred from homology"/>
<evidence type="ECO:0000256" key="2">
    <source>
        <dbReference type="ARBA" id="ARBA00022857"/>
    </source>
</evidence>
<evidence type="ECO:0000256" key="5">
    <source>
        <dbReference type="ARBA" id="ARBA00048559"/>
    </source>
</evidence>
<evidence type="ECO:0000256" key="1">
    <source>
        <dbReference type="ARBA" id="ARBA00009986"/>
    </source>
</evidence>
<dbReference type="AlphaFoldDB" id="A0A077M0S2"/>
<evidence type="ECO:0000256" key="4">
    <source>
        <dbReference type="ARBA" id="ARBA00039122"/>
    </source>
</evidence>
<dbReference type="PROSITE" id="PS00687">
    <property type="entry name" value="ALDEHYDE_DEHYDR_GLU"/>
    <property type="match status" value="1"/>
</dbReference>
<sequence length="529" mass="56529">MSATVADPELDPTATYAVEPATVRRLASRAVTGPRPEQLTTVTPMTGAPLATLPLSTPDDVRVAVASARTAQRAWARTSMERRERVLLRLHDSVLRRQVELLDIVQLESGKARRHAFEEIMDVAIVARHYGRSASAYLRPRRHLGAFPLLTRSTEHHRPRGVVGIVSPWNYPLSLSITDALPALMAGNAVVLRPDPQASLSALLGLEMLLDAGLPEGVLQVVLGDGASVGQAVVDTADYVCFTGSTATGRRVARSAAERLVGFSLELGGKNALYVADDASLGRAVDGAVRGCFSSAGQLCISAERLIVHEDIADRFLPRFVDAVVRMRLGTALEFGYDMGSLVSRAQLDRVVEHVEDARAKGATVLAGGHARPDLGPFFYEPTVLEGVTPDMACRDGETFGPVVSVYRVTSDEEAISLANDTAYGLNASVWTRDTERGRAIASRLRTGTVNINEAYAAAWGSVASPMGGMKDSGIGRRHGAEGILRYTESQNVTVQHLVGIAPPRGVSDRAFAAALTVSLRALKSLGVR</sequence>
<feature type="domain" description="Aldehyde dehydrogenase" evidence="8">
    <location>
        <begin position="37"/>
        <end position="493"/>
    </location>
</feature>
<keyword evidence="3 7" id="KW-0560">Oxidoreductase</keyword>
<comment type="similarity">
    <text evidence="1 7">Belongs to the aldehyde dehydrogenase family.</text>
</comment>
<dbReference type="PANTHER" id="PTHR11699">
    <property type="entry name" value="ALDEHYDE DEHYDROGENASE-RELATED"/>
    <property type="match status" value="1"/>
</dbReference>
<dbReference type="Proteomes" id="UP000035721">
    <property type="component" value="Unassembled WGS sequence"/>
</dbReference>
<dbReference type="Gene3D" id="3.40.605.10">
    <property type="entry name" value="Aldehyde Dehydrogenase, Chain A, domain 1"/>
    <property type="match status" value="1"/>
</dbReference>
<dbReference type="FunFam" id="3.40.309.10:FF:000009">
    <property type="entry name" value="Aldehyde dehydrogenase A"/>
    <property type="match status" value="1"/>
</dbReference>
<evidence type="ECO:0000259" key="8">
    <source>
        <dbReference type="Pfam" id="PF00171"/>
    </source>
</evidence>
<dbReference type="InterPro" id="IPR015590">
    <property type="entry name" value="Aldehyde_DH_dom"/>
</dbReference>
<dbReference type="InterPro" id="IPR016161">
    <property type="entry name" value="Ald_DH/histidinol_DH"/>
</dbReference>
<dbReference type="Pfam" id="PF00171">
    <property type="entry name" value="Aldedh"/>
    <property type="match status" value="1"/>
</dbReference>
<dbReference type="InterPro" id="IPR029510">
    <property type="entry name" value="Ald_DH_CS_GLU"/>
</dbReference>
<name>A0A077M0S2_9MICO</name>
<evidence type="ECO:0000256" key="7">
    <source>
        <dbReference type="RuleBase" id="RU003345"/>
    </source>
</evidence>
<dbReference type="Gene3D" id="3.40.309.10">
    <property type="entry name" value="Aldehyde Dehydrogenase, Chain A, domain 2"/>
    <property type="match status" value="1"/>
</dbReference>
<evidence type="ECO:0000256" key="3">
    <source>
        <dbReference type="ARBA" id="ARBA00023002"/>
    </source>
</evidence>
<dbReference type="EMBL" id="CAJB01000142">
    <property type="protein sequence ID" value="CCH77810.1"/>
    <property type="molecule type" value="Genomic_DNA"/>
</dbReference>
<dbReference type="GO" id="GO:0036243">
    <property type="term" value="F:succinate-semialdehyde dehydrogenase (NADP+) activity"/>
    <property type="evidence" value="ECO:0007669"/>
    <property type="project" value="UniProtKB-EC"/>
</dbReference>
<keyword evidence="10" id="KW-1185">Reference proteome</keyword>
<dbReference type="InterPro" id="IPR016162">
    <property type="entry name" value="Ald_DH_N"/>
</dbReference>
<dbReference type="CDD" id="cd07101">
    <property type="entry name" value="ALDH_SSADH2_GabD2"/>
    <property type="match status" value="1"/>
</dbReference>